<organism evidence="1 2">
    <name type="scientific">Cenococcum geophilum 1.58</name>
    <dbReference type="NCBI Taxonomy" id="794803"/>
    <lineage>
        <taxon>Eukaryota</taxon>
        <taxon>Fungi</taxon>
        <taxon>Dikarya</taxon>
        <taxon>Ascomycota</taxon>
        <taxon>Pezizomycotina</taxon>
        <taxon>Dothideomycetes</taxon>
        <taxon>Pleosporomycetidae</taxon>
        <taxon>Gloniales</taxon>
        <taxon>Gloniaceae</taxon>
        <taxon>Cenococcum</taxon>
    </lineage>
</organism>
<evidence type="ECO:0000313" key="1">
    <source>
        <dbReference type="EMBL" id="OCK86521.1"/>
    </source>
</evidence>
<proteinExistence type="predicted"/>
<sequence length="99" mass="10723">KSLVIIVMGIGAGKSMLFILPASCSTGVTVVVILLISLRDNLKNRCDKAGIKCASVVLVTPESAVSEGFRDFINRQRAIGRLDRIVINKYYVVLDLTKG</sequence>
<dbReference type="Proteomes" id="UP000250078">
    <property type="component" value="Unassembled WGS sequence"/>
</dbReference>
<accession>A0ACC8EJV6</accession>
<name>A0ACC8EJV6_9PEZI</name>
<evidence type="ECO:0000313" key="2">
    <source>
        <dbReference type="Proteomes" id="UP000250078"/>
    </source>
</evidence>
<dbReference type="EMBL" id="KV748330">
    <property type="protein sequence ID" value="OCK86521.1"/>
    <property type="molecule type" value="Genomic_DNA"/>
</dbReference>
<gene>
    <name evidence="1" type="ORF">K441DRAFT_599367</name>
</gene>
<keyword evidence="2" id="KW-1185">Reference proteome</keyword>
<reference evidence="1 2" key="1">
    <citation type="journal article" date="2016" name="Nat. Commun.">
        <title>Ectomycorrhizal ecology is imprinted in the genome of the dominant symbiotic fungus Cenococcum geophilum.</title>
        <authorList>
            <consortium name="DOE Joint Genome Institute"/>
            <person name="Peter M."/>
            <person name="Kohler A."/>
            <person name="Ohm R.A."/>
            <person name="Kuo A."/>
            <person name="Krutzmann J."/>
            <person name="Morin E."/>
            <person name="Arend M."/>
            <person name="Barry K.W."/>
            <person name="Binder M."/>
            <person name="Choi C."/>
            <person name="Clum A."/>
            <person name="Copeland A."/>
            <person name="Grisel N."/>
            <person name="Haridas S."/>
            <person name="Kipfer T."/>
            <person name="LaButti K."/>
            <person name="Lindquist E."/>
            <person name="Lipzen A."/>
            <person name="Maire R."/>
            <person name="Meier B."/>
            <person name="Mihaltcheva S."/>
            <person name="Molinier V."/>
            <person name="Murat C."/>
            <person name="Poggeler S."/>
            <person name="Quandt C.A."/>
            <person name="Sperisen C."/>
            <person name="Tritt A."/>
            <person name="Tisserant E."/>
            <person name="Crous P.W."/>
            <person name="Henrissat B."/>
            <person name="Nehls U."/>
            <person name="Egli S."/>
            <person name="Spatafora J.W."/>
            <person name="Grigoriev I.V."/>
            <person name="Martin F.M."/>
        </authorList>
    </citation>
    <scope>NUCLEOTIDE SEQUENCE [LARGE SCALE GENOMIC DNA]</scope>
    <source>
        <strain evidence="1 2">1.58</strain>
    </source>
</reference>
<feature type="non-terminal residue" evidence="1">
    <location>
        <position position="1"/>
    </location>
</feature>
<protein>
    <submittedName>
        <fullName evidence="1">Uncharacterized protein</fullName>
    </submittedName>
</protein>